<dbReference type="Proteomes" id="UP001146351">
    <property type="component" value="Unassembled WGS sequence"/>
</dbReference>
<comment type="similarity">
    <text evidence="1">Belongs to the Gfa family.</text>
</comment>
<dbReference type="GO" id="GO:0046872">
    <property type="term" value="F:metal ion binding"/>
    <property type="evidence" value="ECO:0007669"/>
    <property type="project" value="UniProtKB-KW"/>
</dbReference>
<organism evidence="6 7">
    <name type="scientific">Penicillium capsulatum</name>
    <dbReference type="NCBI Taxonomy" id="69766"/>
    <lineage>
        <taxon>Eukaryota</taxon>
        <taxon>Fungi</taxon>
        <taxon>Dikarya</taxon>
        <taxon>Ascomycota</taxon>
        <taxon>Pezizomycotina</taxon>
        <taxon>Eurotiomycetes</taxon>
        <taxon>Eurotiomycetidae</taxon>
        <taxon>Eurotiales</taxon>
        <taxon>Aspergillaceae</taxon>
        <taxon>Penicillium</taxon>
    </lineage>
</organism>
<gene>
    <name evidence="6" type="ORF">N7492_008172</name>
</gene>
<dbReference type="InterPro" id="IPR006913">
    <property type="entry name" value="CENP-V/GFA"/>
</dbReference>
<comment type="caution">
    <text evidence="6">The sequence shown here is derived from an EMBL/GenBank/DDBJ whole genome shotgun (WGS) entry which is preliminary data.</text>
</comment>
<keyword evidence="2" id="KW-0479">Metal-binding</keyword>
<sequence>MGMKARCQCGKIQFTTPLDKPLRLHACHCTECRHQSASAFGITAIFPYFELPESVAGDVGSYIRVTLKGRHMECLFCKQCGSRLAHRFREYVPAPGEQPVAWATTNVKGGCLEGLDRELMKSAVHIWTQHAVVDIPADVESWPQESPKPNPLTR</sequence>
<name>A0A9W9LGG6_9EURO</name>
<proteinExistence type="inferred from homology"/>
<dbReference type="EMBL" id="JAPQKO010000006">
    <property type="protein sequence ID" value="KAJ5155369.1"/>
    <property type="molecule type" value="Genomic_DNA"/>
</dbReference>
<feature type="domain" description="CENP-V/GFA" evidence="5">
    <location>
        <begin position="1"/>
        <end position="128"/>
    </location>
</feature>
<evidence type="ECO:0000259" key="5">
    <source>
        <dbReference type="PROSITE" id="PS51891"/>
    </source>
</evidence>
<evidence type="ECO:0000256" key="3">
    <source>
        <dbReference type="ARBA" id="ARBA00022833"/>
    </source>
</evidence>
<dbReference type="OrthoDB" id="5290969at2759"/>
<dbReference type="Gene3D" id="3.90.1590.10">
    <property type="entry name" value="glutathione-dependent formaldehyde- activating enzyme (gfa)"/>
    <property type="match status" value="1"/>
</dbReference>
<dbReference type="GO" id="GO:0016846">
    <property type="term" value="F:carbon-sulfur lyase activity"/>
    <property type="evidence" value="ECO:0007669"/>
    <property type="project" value="InterPro"/>
</dbReference>
<evidence type="ECO:0000256" key="2">
    <source>
        <dbReference type="ARBA" id="ARBA00022723"/>
    </source>
</evidence>
<protein>
    <recommendedName>
        <fullName evidence="5">CENP-V/GFA domain-containing protein</fullName>
    </recommendedName>
</protein>
<keyword evidence="7" id="KW-1185">Reference proteome</keyword>
<evidence type="ECO:0000256" key="1">
    <source>
        <dbReference type="ARBA" id="ARBA00005495"/>
    </source>
</evidence>
<evidence type="ECO:0000313" key="7">
    <source>
        <dbReference type="Proteomes" id="UP001146351"/>
    </source>
</evidence>
<dbReference type="SUPFAM" id="SSF51316">
    <property type="entry name" value="Mss4-like"/>
    <property type="match status" value="1"/>
</dbReference>
<dbReference type="PANTHER" id="PTHR33337">
    <property type="entry name" value="GFA DOMAIN-CONTAINING PROTEIN"/>
    <property type="match status" value="1"/>
</dbReference>
<keyword evidence="4" id="KW-0456">Lyase</keyword>
<keyword evidence="3" id="KW-0862">Zinc</keyword>
<reference evidence="6" key="1">
    <citation type="submission" date="2022-11" db="EMBL/GenBank/DDBJ databases">
        <authorList>
            <person name="Petersen C."/>
        </authorList>
    </citation>
    <scope>NUCLEOTIDE SEQUENCE</scope>
    <source>
        <strain evidence="6">IBT 21917</strain>
    </source>
</reference>
<dbReference type="PANTHER" id="PTHR33337:SF3">
    <property type="entry name" value="CENP-V_GFA DOMAIN-CONTAINING PROTEIN"/>
    <property type="match status" value="1"/>
</dbReference>
<evidence type="ECO:0000256" key="4">
    <source>
        <dbReference type="ARBA" id="ARBA00023239"/>
    </source>
</evidence>
<dbReference type="AlphaFoldDB" id="A0A9W9LGG6"/>
<dbReference type="InterPro" id="IPR011057">
    <property type="entry name" value="Mss4-like_sf"/>
</dbReference>
<evidence type="ECO:0000313" key="6">
    <source>
        <dbReference type="EMBL" id="KAJ5155369.1"/>
    </source>
</evidence>
<reference evidence="6" key="2">
    <citation type="journal article" date="2023" name="IMA Fungus">
        <title>Comparative genomic study of the Penicillium genus elucidates a diverse pangenome and 15 lateral gene transfer events.</title>
        <authorList>
            <person name="Petersen C."/>
            <person name="Sorensen T."/>
            <person name="Nielsen M.R."/>
            <person name="Sondergaard T.E."/>
            <person name="Sorensen J.L."/>
            <person name="Fitzpatrick D.A."/>
            <person name="Frisvad J.C."/>
            <person name="Nielsen K.L."/>
        </authorList>
    </citation>
    <scope>NUCLEOTIDE SEQUENCE</scope>
    <source>
        <strain evidence="6">IBT 21917</strain>
    </source>
</reference>
<dbReference type="PROSITE" id="PS51891">
    <property type="entry name" value="CENP_V_GFA"/>
    <property type="match status" value="1"/>
</dbReference>
<accession>A0A9W9LGG6</accession>
<dbReference type="Pfam" id="PF04828">
    <property type="entry name" value="GFA"/>
    <property type="match status" value="1"/>
</dbReference>